<feature type="compositionally biased region" description="Polar residues" evidence="8">
    <location>
        <begin position="113"/>
        <end position="134"/>
    </location>
</feature>
<dbReference type="PANTHER" id="PTHR24406">
    <property type="entry name" value="TRANSCRIPTIONAL REPRESSOR CTCFL-RELATED"/>
    <property type="match status" value="1"/>
</dbReference>
<proteinExistence type="predicted"/>
<dbReference type="InterPro" id="IPR050888">
    <property type="entry name" value="ZnF_C2H2-type_TF"/>
</dbReference>
<sequence>QEAQPDCNRQLQATLACPLCWLPQSSQQELASHLAEHRQLMLMQPNPAVSLQLHVPPTPNSASANWQCELCSETCPTDWELMEHLVVCHSDCPDVTRGQLREDLSFSLENGAAVQSSRPQQCSNQSESPQSQRRPPNLSAPISKDRKVTNVLKNFLKMRRRNIAESELRQRQQQQQQFDRSGSNSPQPNQLKPYKCFLCDRELPTADCLDRHLLRQHAGSNSESFASTNRNDGELRVEEDSGQECRVAAAQTGANQEARHELSCKPADCSGNPPSGLTPAAAQTGANQEARHELSCTRKQQSKVIIVEAVSCIAKYSCFLCANTRFTSADQLDQHLLERHAVADEDFNSEAAAAATAAAEISNASAAPPLKRRLTNATEQDSGGDSGVSSDGVAEKGPVDRSGCGGSVSGSSSHADDAGVSQEGPAQPQSVQQQQQPVVEKRPKQLRCPICCKNFDSQLLLNNHTYRTHLMLKRARGPGDKLPCPICPMAYDNVDDLSLHMISHSS</sequence>
<comment type="caution">
    <text evidence="10">The sequence shown here is derived from an EMBL/GenBank/DDBJ whole genome shotgun (WGS) entry which is preliminary data.</text>
</comment>
<keyword evidence="11" id="KW-1185">Reference proteome</keyword>
<feature type="compositionally biased region" description="Polar residues" evidence="8">
    <location>
        <begin position="218"/>
        <end position="230"/>
    </location>
</feature>
<evidence type="ECO:0000259" key="9">
    <source>
        <dbReference type="PROSITE" id="PS50157"/>
    </source>
</evidence>
<feature type="compositionally biased region" description="Low complexity" evidence="8">
    <location>
        <begin position="409"/>
        <end position="438"/>
    </location>
</feature>
<dbReference type="AlphaFoldDB" id="A0A267G1L8"/>
<evidence type="ECO:0000256" key="5">
    <source>
        <dbReference type="ARBA" id="ARBA00022833"/>
    </source>
</evidence>
<organism evidence="10 11">
    <name type="scientific">Macrostomum lignano</name>
    <dbReference type="NCBI Taxonomy" id="282301"/>
    <lineage>
        <taxon>Eukaryota</taxon>
        <taxon>Metazoa</taxon>
        <taxon>Spiralia</taxon>
        <taxon>Lophotrochozoa</taxon>
        <taxon>Platyhelminthes</taxon>
        <taxon>Rhabditophora</taxon>
        <taxon>Macrostomorpha</taxon>
        <taxon>Macrostomida</taxon>
        <taxon>Macrostomidae</taxon>
        <taxon>Macrostomum</taxon>
    </lineage>
</organism>
<dbReference type="InterPro" id="IPR013087">
    <property type="entry name" value="Znf_C2H2_type"/>
</dbReference>
<dbReference type="GO" id="GO:0005634">
    <property type="term" value="C:nucleus"/>
    <property type="evidence" value="ECO:0007669"/>
    <property type="project" value="UniProtKB-SubCell"/>
</dbReference>
<comment type="subcellular location">
    <subcellularLocation>
        <location evidence="1">Nucleus</location>
    </subcellularLocation>
</comment>
<dbReference type="Proteomes" id="UP000215902">
    <property type="component" value="Unassembled WGS sequence"/>
</dbReference>
<gene>
    <name evidence="10" type="ORF">BOX15_Mlig001301g2</name>
</gene>
<feature type="domain" description="C2H2-type" evidence="9">
    <location>
        <begin position="194"/>
        <end position="222"/>
    </location>
</feature>
<keyword evidence="3" id="KW-0677">Repeat</keyword>
<evidence type="ECO:0000256" key="3">
    <source>
        <dbReference type="ARBA" id="ARBA00022737"/>
    </source>
</evidence>
<keyword evidence="6" id="KW-0539">Nucleus</keyword>
<keyword evidence="4 7" id="KW-0863">Zinc-finger</keyword>
<dbReference type="EMBL" id="NIVC01000608">
    <property type="protein sequence ID" value="PAA79911.1"/>
    <property type="molecule type" value="Genomic_DNA"/>
</dbReference>
<evidence type="ECO:0000313" key="11">
    <source>
        <dbReference type="Proteomes" id="UP000215902"/>
    </source>
</evidence>
<evidence type="ECO:0000256" key="1">
    <source>
        <dbReference type="ARBA" id="ARBA00004123"/>
    </source>
</evidence>
<evidence type="ECO:0000313" key="10">
    <source>
        <dbReference type="EMBL" id="PAA79911.1"/>
    </source>
</evidence>
<dbReference type="Gene3D" id="3.30.160.60">
    <property type="entry name" value="Classic Zinc Finger"/>
    <property type="match status" value="1"/>
</dbReference>
<accession>A0A267G1L8</accession>
<keyword evidence="2" id="KW-0479">Metal-binding</keyword>
<feature type="compositionally biased region" description="Low complexity" evidence="8">
    <location>
        <begin position="381"/>
        <end position="392"/>
    </location>
</feature>
<evidence type="ECO:0000256" key="4">
    <source>
        <dbReference type="ARBA" id="ARBA00022771"/>
    </source>
</evidence>
<feature type="region of interest" description="Disordered" evidence="8">
    <location>
        <begin position="218"/>
        <end position="252"/>
    </location>
</feature>
<name>A0A267G1L8_9PLAT</name>
<evidence type="ECO:0000256" key="6">
    <source>
        <dbReference type="ARBA" id="ARBA00023242"/>
    </source>
</evidence>
<keyword evidence="5" id="KW-0862">Zinc</keyword>
<protein>
    <recommendedName>
        <fullName evidence="9">C2H2-type domain-containing protein</fullName>
    </recommendedName>
</protein>
<dbReference type="GO" id="GO:0008270">
    <property type="term" value="F:zinc ion binding"/>
    <property type="evidence" value="ECO:0007669"/>
    <property type="project" value="UniProtKB-KW"/>
</dbReference>
<dbReference type="SMART" id="SM00355">
    <property type="entry name" value="ZnF_C2H2"/>
    <property type="match status" value="6"/>
</dbReference>
<feature type="region of interest" description="Disordered" evidence="8">
    <location>
        <begin position="113"/>
        <end position="146"/>
    </location>
</feature>
<evidence type="ECO:0000256" key="7">
    <source>
        <dbReference type="PROSITE-ProRule" id="PRU00042"/>
    </source>
</evidence>
<evidence type="ECO:0000256" key="2">
    <source>
        <dbReference type="ARBA" id="ARBA00022723"/>
    </source>
</evidence>
<reference evidence="10 11" key="1">
    <citation type="submission" date="2017-06" db="EMBL/GenBank/DDBJ databases">
        <title>A platform for efficient transgenesis in Macrostomum lignano, a flatworm model organism for stem cell research.</title>
        <authorList>
            <person name="Berezikov E."/>
        </authorList>
    </citation>
    <scope>NUCLEOTIDE SEQUENCE [LARGE SCALE GENOMIC DNA]</scope>
    <source>
        <strain evidence="10">DV1</strain>
        <tissue evidence="10">Whole organism</tissue>
    </source>
</reference>
<evidence type="ECO:0000256" key="8">
    <source>
        <dbReference type="SAM" id="MobiDB-lite"/>
    </source>
</evidence>
<feature type="non-terminal residue" evidence="10">
    <location>
        <position position="1"/>
    </location>
</feature>
<feature type="compositionally biased region" description="Polar residues" evidence="8">
    <location>
        <begin position="178"/>
        <end position="190"/>
    </location>
</feature>
<dbReference type="PROSITE" id="PS50157">
    <property type="entry name" value="ZINC_FINGER_C2H2_2"/>
    <property type="match status" value="1"/>
</dbReference>
<dbReference type="PROSITE" id="PS00028">
    <property type="entry name" value="ZINC_FINGER_C2H2_1"/>
    <property type="match status" value="4"/>
</dbReference>
<feature type="region of interest" description="Disordered" evidence="8">
    <location>
        <begin position="163"/>
        <end position="190"/>
    </location>
</feature>
<feature type="region of interest" description="Disordered" evidence="8">
    <location>
        <begin position="376"/>
        <end position="440"/>
    </location>
</feature>